<evidence type="ECO:0000259" key="3">
    <source>
        <dbReference type="Pfam" id="PF11250"/>
    </source>
</evidence>
<dbReference type="Proteomes" id="UP001054889">
    <property type="component" value="Unassembled WGS sequence"/>
</dbReference>
<evidence type="ECO:0000313" key="5">
    <source>
        <dbReference type="Proteomes" id="UP001054889"/>
    </source>
</evidence>
<protein>
    <recommendedName>
        <fullName evidence="3">FAF domain-containing protein</fullName>
    </recommendedName>
</protein>
<sequence>MLRRAASLGSGGGGGWRWEDAVVGACTESLGSETGDVGGDDDDEEAELHRQAAAVAPPSSPEKRPRPRLPPPMPRAAEGAFSMRAERRGGRLILTEVRVEQRRQEVFRAERAGGRLRLQFAAADRDVASTSSLSRSTDGGGAGELCQMAVGGRVEIGAVMMGT</sequence>
<feature type="region of interest" description="Disordered" evidence="2">
    <location>
        <begin position="27"/>
        <end position="84"/>
    </location>
</feature>
<dbReference type="InterPro" id="IPR046431">
    <property type="entry name" value="FAF_dom"/>
</dbReference>
<dbReference type="Pfam" id="PF11250">
    <property type="entry name" value="FAF"/>
    <property type="match status" value="1"/>
</dbReference>
<feature type="region of interest" description="Disordered" evidence="2">
    <location>
        <begin position="1"/>
        <end position="20"/>
    </location>
</feature>
<comment type="caution">
    <text evidence="4">The sequence shown here is derived from an EMBL/GenBank/DDBJ whole genome shotgun (WGS) entry which is preliminary data.</text>
</comment>
<dbReference type="EMBL" id="BQKI01000078">
    <property type="protein sequence ID" value="GJN25731.1"/>
    <property type="molecule type" value="Genomic_DNA"/>
</dbReference>
<comment type="similarity">
    <text evidence="1">Belongs to the fantastic four family.</text>
</comment>
<evidence type="ECO:0000256" key="1">
    <source>
        <dbReference type="ARBA" id="ARBA00008690"/>
    </source>
</evidence>
<name>A0AAV5ET09_ELECO</name>
<proteinExistence type="inferred from homology"/>
<organism evidence="4 5">
    <name type="scientific">Eleusine coracana subsp. coracana</name>
    <dbReference type="NCBI Taxonomy" id="191504"/>
    <lineage>
        <taxon>Eukaryota</taxon>
        <taxon>Viridiplantae</taxon>
        <taxon>Streptophyta</taxon>
        <taxon>Embryophyta</taxon>
        <taxon>Tracheophyta</taxon>
        <taxon>Spermatophyta</taxon>
        <taxon>Magnoliopsida</taxon>
        <taxon>Liliopsida</taxon>
        <taxon>Poales</taxon>
        <taxon>Poaceae</taxon>
        <taxon>PACMAD clade</taxon>
        <taxon>Chloridoideae</taxon>
        <taxon>Cynodonteae</taxon>
        <taxon>Eleusininae</taxon>
        <taxon>Eleusine</taxon>
    </lineage>
</organism>
<dbReference type="PANTHER" id="PTHR33155:SF7">
    <property type="entry name" value="PROTEIN SUGARY ENHANCER 1"/>
    <property type="match status" value="1"/>
</dbReference>
<reference evidence="4" key="1">
    <citation type="journal article" date="2018" name="DNA Res.">
        <title>Multiple hybrid de novo genome assembly of finger millet, an orphan allotetraploid crop.</title>
        <authorList>
            <person name="Hatakeyama M."/>
            <person name="Aluri S."/>
            <person name="Balachadran M.T."/>
            <person name="Sivarajan S.R."/>
            <person name="Patrignani A."/>
            <person name="Gruter S."/>
            <person name="Poveda L."/>
            <person name="Shimizu-Inatsugi R."/>
            <person name="Baeten J."/>
            <person name="Francoijs K.J."/>
            <person name="Nataraja K.N."/>
            <person name="Reddy Y.A.N."/>
            <person name="Phadnis S."/>
            <person name="Ravikumar R.L."/>
            <person name="Schlapbach R."/>
            <person name="Sreeman S.M."/>
            <person name="Shimizu K.K."/>
        </authorList>
    </citation>
    <scope>NUCLEOTIDE SEQUENCE</scope>
</reference>
<accession>A0AAV5ET09</accession>
<dbReference type="InterPro" id="IPR021410">
    <property type="entry name" value="FAF"/>
</dbReference>
<evidence type="ECO:0000256" key="2">
    <source>
        <dbReference type="SAM" id="MobiDB-lite"/>
    </source>
</evidence>
<feature type="domain" description="FAF" evidence="3">
    <location>
        <begin position="69"/>
        <end position="120"/>
    </location>
</feature>
<reference evidence="4" key="2">
    <citation type="submission" date="2021-12" db="EMBL/GenBank/DDBJ databases">
        <title>Resequencing data analysis of finger millet.</title>
        <authorList>
            <person name="Hatakeyama M."/>
            <person name="Aluri S."/>
            <person name="Balachadran M.T."/>
            <person name="Sivarajan S.R."/>
            <person name="Poveda L."/>
            <person name="Shimizu-Inatsugi R."/>
            <person name="Schlapbach R."/>
            <person name="Sreeman S.M."/>
            <person name="Shimizu K.K."/>
        </authorList>
    </citation>
    <scope>NUCLEOTIDE SEQUENCE</scope>
</reference>
<evidence type="ECO:0000313" key="4">
    <source>
        <dbReference type="EMBL" id="GJN25731.1"/>
    </source>
</evidence>
<dbReference type="AlphaFoldDB" id="A0AAV5ET09"/>
<keyword evidence="5" id="KW-1185">Reference proteome</keyword>
<dbReference type="PANTHER" id="PTHR33155">
    <property type="entry name" value="FANTASTIC FOUR-LIKE PROTEIN (DUF3049)"/>
    <property type="match status" value="1"/>
</dbReference>
<gene>
    <name evidence="4" type="primary">gb13596</name>
    <name evidence="4" type="ORF">PR202_gb13596</name>
</gene>